<keyword evidence="2" id="KW-1185">Reference proteome</keyword>
<sequence>MFSVGIRFTEDDFGITHLASMFHQDWRLSGSARDVVMSYVAQTSDPFVLALAEDALRLAASGDAGTVATLWECATGSYHRLNGDSVSGLGWFREVADICERGLTQAAVHANLEVGESAYGAFTGRVVAEIDELEPALDEAIASNPMASIPGAVSALRVCASDICPELAFRVLLRFLMEYSCEIDHDLYARFVELGHEFSYGEFVVSRISFLMR</sequence>
<dbReference type="Proteomes" id="UP000034838">
    <property type="component" value="Unassembled WGS sequence"/>
</dbReference>
<accession>A0A1J4Q235</accession>
<evidence type="ECO:0000313" key="1">
    <source>
        <dbReference type="EMBL" id="OIK27074.1"/>
    </source>
</evidence>
<dbReference type="EMBL" id="LBDA02000029">
    <property type="protein sequence ID" value="OIK27074.1"/>
    <property type="molecule type" value="Genomic_DNA"/>
</dbReference>
<organism evidence="1 2">
    <name type="scientific">Streptomyces malaysiense</name>
    <dbReference type="NCBI Taxonomy" id="1428626"/>
    <lineage>
        <taxon>Bacteria</taxon>
        <taxon>Bacillati</taxon>
        <taxon>Actinomycetota</taxon>
        <taxon>Actinomycetes</taxon>
        <taxon>Kitasatosporales</taxon>
        <taxon>Streptomycetaceae</taxon>
        <taxon>Streptomyces</taxon>
    </lineage>
</organism>
<evidence type="ECO:0008006" key="3">
    <source>
        <dbReference type="Google" id="ProtNLM"/>
    </source>
</evidence>
<proteinExistence type="predicted"/>
<protein>
    <recommendedName>
        <fullName evidence="3">CdiI immunity protein domain-containing protein</fullName>
    </recommendedName>
</protein>
<dbReference type="AlphaFoldDB" id="A0A1J4Q235"/>
<reference evidence="1" key="1">
    <citation type="submission" date="2016-10" db="EMBL/GenBank/DDBJ databases">
        <title>Genome sequence of Streptomyces malaysiense MUSC 136.</title>
        <authorList>
            <person name="Lee L.-H."/>
            <person name="Ser H.-L."/>
        </authorList>
    </citation>
    <scope>NUCLEOTIDE SEQUENCE [LARGE SCALE GENOMIC DNA]</scope>
    <source>
        <strain evidence="1">MUSC 136</strain>
    </source>
</reference>
<comment type="caution">
    <text evidence="1">The sequence shown here is derived from an EMBL/GenBank/DDBJ whole genome shotgun (WGS) entry which is preliminary data.</text>
</comment>
<evidence type="ECO:0000313" key="2">
    <source>
        <dbReference type="Proteomes" id="UP000034838"/>
    </source>
</evidence>
<gene>
    <name evidence="1" type="ORF">VT52_012900</name>
</gene>
<name>A0A1J4Q235_9ACTN</name>